<sequence length="92" mass="10477">MQLESSLRQYFDNTRLVAELCERGGWPDTRELLLNLERVDAQGDHLDVDCEIRFEEILMLGCGGVGKRIPRTGYFHLRVNAESGAVEAARLR</sequence>
<dbReference type="Proteomes" id="UP001446205">
    <property type="component" value="Unassembled WGS sequence"/>
</dbReference>
<gene>
    <name evidence="1" type="ORF">WOB96_08285</name>
</gene>
<proteinExistence type="predicted"/>
<reference evidence="1 2" key="1">
    <citation type="submission" date="2024-04" db="EMBL/GenBank/DDBJ databases">
        <authorList>
            <person name="Abashina T."/>
            <person name="Shaikin A."/>
        </authorList>
    </citation>
    <scope>NUCLEOTIDE SEQUENCE [LARGE SCALE GENOMIC DNA]</scope>
    <source>
        <strain evidence="1 2">AAFK</strain>
    </source>
</reference>
<protein>
    <submittedName>
        <fullName evidence="1">Uncharacterized protein</fullName>
    </submittedName>
</protein>
<accession>A0ABU9D8B8</accession>
<keyword evidence="2" id="KW-1185">Reference proteome</keyword>
<evidence type="ECO:0000313" key="2">
    <source>
        <dbReference type="Proteomes" id="UP001446205"/>
    </source>
</evidence>
<comment type="caution">
    <text evidence="1">The sequence shown here is derived from an EMBL/GenBank/DDBJ whole genome shotgun (WGS) entry which is preliminary data.</text>
</comment>
<dbReference type="RefSeq" id="WP_341370823.1">
    <property type="nucleotide sequence ID" value="NZ_JBBPCO010000007.1"/>
</dbReference>
<dbReference type="EMBL" id="JBBPCO010000007">
    <property type="protein sequence ID" value="MEK8089766.1"/>
    <property type="molecule type" value="Genomic_DNA"/>
</dbReference>
<organism evidence="1 2">
    <name type="scientific">Thermithiobacillus plumbiphilus</name>
    <dbReference type="NCBI Taxonomy" id="1729899"/>
    <lineage>
        <taxon>Bacteria</taxon>
        <taxon>Pseudomonadati</taxon>
        <taxon>Pseudomonadota</taxon>
        <taxon>Acidithiobacillia</taxon>
        <taxon>Acidithiobacillales</taxon>
        <taxon>Thermithiobacillaceae</taxon>
        <taxon>Thermithiobacillus</taxon>
    </lineage>
</organism>
<evidence type="ECO:0000313" key="1">
    <source>
        <dbReference type="EMBL" id="MEK8089766.1"/>
    </source>
</evidence>
<name>A0ABU9D8B8_9PROT</name>